<evidence type="ECO:0000256" key="3">
    <source>
        <dbReference type="ARBA" id="ARBA00022989"/>
    </source>
</evidence>
<evidence type="ECO:0000256" key="2">
    <source>
        <dbReference type="ARBA" id="ARBA00022692"/>
    </source>
</evidence>
<keyword evidence="3 5" id="KW-1133">Transmembrane helix</keyword>
<dbReference type="Proteomes" id="UP000199225">
    <property type="component" value="Unassembled WGS sequence"/>
</dbReference>
<dbReference type="GO" id="GO:0005886">
    <property type="term" value="C:plasma membrane"/>
    <property type="evidence" value="ECO:0007669"/>
    <property type="project" value="TreeGrafter"/>
</dbReference>
<evidence type="ECO:0000313" key="10">
    <source>
        <dbReference type="EMBL" id="SDI94557.1"/>
    </source>
</evidence>
<dbReference type="GO" id="GO:0006508">
    <property type="term" value="P:proteolysis"/>
    <property type="evidence" value="ECO:0007669"/>
    <property type="project" value="UniProtKB-KW"/>
</dbReference>
<reference evidence="11" key="1">
    <citation type="submission" date="2016-10" db="EMBL/GenBank/DDBJ databases">
        <authorList>
            <person name="Varghese N."/>
            <person name="Submissions S."/>
        </authorList>
    </citation>
    <scope>NUCLEOTIDE SEQUENCE [LARGE SCALE GENOMIC DNA]</scope>
    <source>
        <strain evidence="11">DSM 4771</strain>
    </source>
</reference>
<dbReference type="Gene3D" id="3.90.226.10">
    <property type="entry name" value="2-enoyl-CoA Hydratase, Chain A, domain 1"/>
    <property type="match status" value="1"/>
</dbReference>
<dbReference type="InterPro" id="IPR002810">
    <property type="entry name" value="NfeD-like_C"/>
</dbReference>
<dbReference type="AlphaFoldDB" id="A0A1G8PQ05"/>
<dbReference type="RefSeq" id="WP_093190782.1">
    <property type="nucleotide sequence ID" value="NZ_FNEV01000001.1"/>
</dbReference>
<evidence type="ECO:0000259" key="8">
    <source>
        <dbReference type="Pfam" id="PF24961"/>
    </source>
</evidence>
<dbReference type="InterPro" id="IPR056739">
    <property type="entry name" value="NfeD_membrane"/>
</dbReference>
<dbReference type="InterPro" id="IPR052165">
    <property type="entry name" value="Membrane_assoc_protease"/>
</dbReference>
<feature type="transmembrane region" description="Helical" evidence="5">
    <location>
        <begin position="328"/>
        <end position="351"/>
    </location>
</feature>
<keyword evidence="6" id="KW-0732">Signal</keyword>
<feature type="signal peptide" evidence="6">
    <location>
        <begin position="1"/>
        <end position="28"/>
    </location>
</feature>
<dbReference type="Pfam" id="PF25145">
    <property type="entry name" value="NfeD1b_N"/>
    <property type="match status" value="1"/>
</dbReference>
<keyword evidence="2 5" id="KW-0812">Transmembrane</keyword>
<dbReference type="CDD" id="cd07021">
    <property type="entry name" value="Clp_protease_NfeD_like"/>
    <property type="match status" value="1"/>
</dbReference>
<dbReference type="Gene3D" id="2.40.50.140">
    <property type="entry name" value="Nucleic acid-binding proteins"/>
    <property type="match status" value="1"/>
</dbReference>
<protein>
    <submittedName>
        <fullName evidence="10">Membrane-bound serine protease (ClpP class)</fullName>
    </submittedName>
</protein>
<evidence type="ECO:0000256" key="4">
    <source>
        <dbReference type="ARBA" id="ARBA00023136"/>
    </source>
</evidence>
<dbReference type="PANTHER" id="PTHR33507:SF3">
    <property type="entry name" value="INNER MEMBRANE PROTEIN YBBJ"/>
    <property type="match status" value="1"/>
</dbReference>
<feature type="domain" description="NfeD integral membrane" evidence="8">
    <location>
        <begin position="236"/>
        <end position="349"/>
    </location>
</feature>
<dbReference type="STRING" id="86666.SAMN04490247_0125"/>
<evidence type="ECO:0000256" key="6">
    <source>
        <dbReference type="SAM" id="SignalP"/>
    </source>
</evidence>
<evidence type="ECO:0000259" key="9">
    <source>
        <dbReference type="Pfam" id="PF25145"/>
    </source>
</evidence>
<dbReference type="SUPFAM" id="SSF52096">
    <property type="entry name" value="ClpP/crotonase"/>
    <property type="match status" value="1"/>
</dbReference>
<keyword evidence="10" id="KW-0645">Protease</keyword>
<name>A0A1G8PQ05_9BACI</name>
<feature type="chain" id="PRO_5011672746" evidence="6">
    <location>
        <begin position="29"/>
        <end position="444"/>
    </location>
</feature>
<dbReference type="PANTHER" id="PTHR33507">
    <property type="entry name" value="INNER MEMBRANE PROTEIN YBBJ"/>
    <property type="match status" value="1"/>
</dbReference>
<feature type="transmembrane region" description="Helical" evidence="5">
    <location>
        <begin position="305"/>
        <end position="322"/>
    </location>
</feature>
<evidence type="ECO:0000259" key="7">
    <source>
        <dbReference type="Pfam" id="PF01957"/>
    </source>
</evidence>
<dbReference type="Pfam" id="PF24961">
    <property type="entry name" value="NfeD_membrane"/>
    <property type="match status" value="1"/>
</dbReference>
<dbReference type="InterPro" id="IPR029045">
    <property type="entry name" value="ClpP/crotonase-like_dom_sf"/>
</dbReference>
<dbReference type="InterPro" id="IPR056738">
    <property type="entry name" value="NfeD1b_N"/>
</dbReference>
<feature type="domain" description="NfeD1b N-terminal" evidence="9">
    <location>
        <begin position="31"/>
        <end position="218"/>
    </location>
</feature>
<comment type="subcellular location">
    <subcellularLocation>
        <location evidence="1">Membrane</location>
        <topology evidence="1">Multi-pass membrane protein</topology>
    </subcellularLocation>
</comment>
<evidence type="ECO:0000313" key="11">
    <source>
        <dbReference type="Proteomes" id="UP000199225"/>
    </source>
</evidence>
<sequence>MTKKWKRVMMVLPFLCLLLSLLPSTSEAAGEVYVVPVEETVERGMSSFIDRAITEAEEAGASQLIFEIDTPGGRVDAANEIGEYLTNTDIPTAAYVTSRAYSAGSYIALNMDKIYMKSQATMGASGVINSDGTAADKKAQSAWISAMTAAAENNGRDPLYARAMADSSVDLPEFGAPEGEFLTLTPQEAEEVGYSDGTLENTEAVVEELGFDTSAIKRVDPTFTENLARFLTNPAVVPILLSLASLGLVAELYTPGFGLPGLTGIVSLLLFFYGHVIAGLAGFEAIILLVVGVGLIIAEFFLPGGIAGIAGAVAIVASLLMSGQDVGYMAFSIGIALLVTIVASVLLFKFVGFQNGFFKKIILSDSTNTSEGYVSSKSRLDLIGQEGKSITPLRPSGSGIFGEEKLDVVTEGSFIQVNEPVKVVKVEGSRIVVRKVENQEEEEV</sequence>
<keyword evidence="11" id="KW-1185">Reference proteome</keyword>
<gene>
    <name evidence="10" type="ORF">SAMN04490247_0125</name>
</gene>
<dbReference type="InterPro" id="IPR012340">
    <property type="entry name" value="NA-bd_OB-fold"/>
</dbReference>
<proteinExistence type="predicted"/>
<organism evidence="10 11">
    <name type="scientific">Salimicrobium halophilum</name>
    <dbReference type="NCBI Taxonomy" id="86666"/>
    <lineage>
        <taxon>Bacteria</taxon>
        <taxon>Bacillati</taxon>
        <taxon>Bacillota</taxon>
        <taxon>Bacilli</taxon>
        <taxon>Bacillales</taxon>
        <taxon>Bacillaceae</taxon>
        <taxon>Salimicrobium</taxon>
    </lineage>
</organism>
<keyword evidence="10" id="KW-0378">Hydrolase</keyword>
<accession>A0A1G8PQ05</accession>
<dbReference type="EMBL" id="FNEV01000001">
    <property type="protein sequence ID" value="SDI94557.1"/>
    <property type="molecule type" value="Genomic_DNA"/>
</dbReference>
<feature type="transmembrane region" description="Helical" evidence="5">
    <location>
        <begin position="280"/>
        <end position="298"/>
    </location>
</feature>
<evidence type="ECO:0000256" key="1">
    <source>
        <dbReference type="ARBA" id="ARBA00004141"/>
    </source>
</evidence>
<evidence type="ECO:0000256" key="5">
    <source>
        <dbReference type="SAM" id="Phobius"/>
    </source>
</evidence>
<feature type="domain" description="NfeD-like C-terminal" evidence="7">
    <location>
        <begin position="381"/>
        <end position="435"/>
    </location>
</feature>
<keyword evidence="4 5" id="KW-0472">Membrane</keyword>
<dbReference type="OrthoDB" id="9806253at2"/>
<feature type="transmembrane region" description="Helical" evidence="5">
    <location>
        <begin position="230"/>
        <end position="250"/>
    </location>
</feature>
<dbReference type="GO" id="GO:0008233">
    <property type="term" value="F:peptidase activity"/>
    <property type="evidence" value="ECO:0007669"/>
    <property type="project" value="UniProtKB-KW"/>
</dbReference>
<dbReference type="Pfam" id="PF01957">
    <property type="entry name" value="NfeD"/>
    <property type="match status" value="1"/>
</dbReference>